<keyword evidence="2" id="KW-1185">Reference proteome</keyword>
<dbReference type="Proteomes" id="UP000015100">
    <property type="component" value="Unassembled WGS sequence"/>
</dbReference>
<evidence type="ECO:0000313" key="2">
    <source>
        <dbReference type="Proteomes" id="UP000015100"/>
    </source>
</evidence>
<organism evidence="1 2">
    <name type="scientific">Dactylellina haptotyla (strain CBS 200.50)</name>
    <name type="common">Nematode-trapping fungus</name>
    <name type="synonym">Monacrosporium haptotylum</name>
    <dbReference type="NCBI Taxonomy" id="1284197"/>
    <lineage>
        <taxon>Eukaryota</taxon>
        <taxon>Fungi</taxon>
        <taxon>Dikarya</taxon>
        <taxon>Ascomycota</taxon>
        <taxon>Pezizomycotina</taxon>
        <taxon>Orbiliomycetes</taxon>
        <taxon>Orbiliales</taxon>
        <taxon>Orbiliaceae</taxon>
        <taxon>Dactylellina</taxon>
    </lineage>
</organism>
<reference evidence="1 2" key="1">
    <citation type="journal article" date="2013" name="PLoS Genet.">
        <title>Genomic mechanisms accounting for the adaptation to parasitism in nematode-trapping fungi.</title>
        <authorList>
            <person name="Meerupati T."/>
            <person name="Andersson K.M."/>
            <person name="Friman E."/>
            <person name="Kumar D."/>
            <person name="Tunlid A."/>
            <person name="Ahren D."/>
        </authorList>
    </citation>
    <scope>NUCLEOTIDE SEQUENCE [LARGE SCALE GENOMIC DNA]</scope>
    <source>
        <strain evidence="1 2">CBS 200.50</strain>
    </source>
</reference>
<sequence length="316" mass="36211">MARLFDLPFEIKSRIFSEVIGDDYFVNFLFEAPVQTSEWRAEFGDGSDSYRKSEDKPCTVSISLAPSRIPTSYLLVSRNFRTAILDTDRSQRDELTDLLSCSLMGKAPYRYINPDAITPAFLRYAESGRLILAGYPSNVDVTLRNYIPRSVKSVARWLYLTKMATNAEYPGWDCLWGRALELGDLGPMFNLLEKQFLSLESISIGVCNQMGDPSGGYEVHPFAQVLEYALQEEIKKVELVYCKKGKGADNPLDPYWYCEDVMLSGRLVAWHEAQLGDSQVTRRGRYINPWDHYERREVKEEEEGDVRQIYLVEVLA</sequence>
<dbReference type="OrthoDB" id="5282776at2759"/>
<dbReference type="HOGENOM" id="CLU_880050_0_0_1"/>
<gene>
    <name evidence="1" type="ORF">H072_6847</name>
</gene>
<reference evidence="2" key="2">
    <citation type="submission" date="2013-04" db="EMBL/GenBank/DDBJ databases">
        <title>Genomic mechanisms accounting for the adaptation to parasitism in nematode-trapping fungi.</title>
        <authorList>
            <person name="Ahren D.G."/>
        </authorList>
    </citation>
    <scope>NUCLEOTIDE SEQUENCE [LARGE SCALE GENOMIC DNA]</scope>
    <source>
        <strain evidence="2">CBS 200.50</strain>
    </source>
</reference>
<protein>
    <submittedName>
        <fullName evidence="1">Uncharacterized protein</fullName>
    </submittedName>
</protein>
<proteinExistence type="predicted"/>
<name>S8A8P7_DACHA</name>
<dbReference type="EMBL" id="AQGS01000474">
    <property type="protein sequence ID" value="EPS39365.1"/>
    <property type="molecule type" value="Genomic_DNA"/>
</dbReference>
<dbReference type="AlphaFoldDB" id="S8A8P7"/>
<accession>S8A8P7</accession>
<comment type="caution">
    <text evidence="1">The sequence shown here is derived from an EMBL/GenBank/DDBJ whole genome shotgun (WGS) entry which is preliminary data.</text>
</comment>
<dbReference type="OMA" id="HLEEDEM"/>
<evidence type="ECO:0000313" key="1">
    <source>
        <dbReference type="EMBL" id="EPS39365.1"/>
    </source>
</evidence>